<comment type="caution">
    <text evidence="12">The sequence shown here is derived from an EMBL/GenBank/DDBJ whole genome shotgun (WGS) entry which is preliminary data.</text>
</comment>
<gene>
    <name evidence="9" type="primary">xylB</name>
    <name evidence="12" type="ORF">H4W31_000085</name>
</gene>
<evidence type="ECO:0000259" key="10">
    <source>
        <dbReference type="Pfam" id="PF00370"/>
    </source>
</evidence>
<dbReference type="EMBL" id="JADBEB010000001">
    <property type="protein sequence ID" value="MBE1484447.1"/>
    <property type="molecule type" value="Genomic_DNA"/>
</dbReference>
<dbReference type="Pfam" id="PF02782">
    <property type="entry name" value="FGGY_C"/>
    <property type="match status" value="1"/>
</dbReference>
<dbReference type="GO" id="GO:0005997">
    <property type="term" value="P:xylulose metabolic process"/>
    <property type="evidence" value="ECO:0007669"/>
    <property type="project" value="InterPro"/>
</dbReference>
<evidence type="ECO:0000256" key="9">
    <source>
        <dbReference type="RuleBase" id="RU364073"/>
    </source>
</evidence>
<keyword evidence="3 8" id="KW-0808">Transferase</keyword>
<evidence type="ECO:0000256" key="8">
    <source>
        <dbReference type="RuleBase" id="RU003733"/>
    </source>
</evidence>
<dbReference type="InterPro" id="IPR006000">
    <property type="entry name" value="Xylulokinase"/>
</dbReference>
<feature type="domain" description="Carbohydrate kinase FGGY N-terminal" evidence="10">
    <location>
        <begin position="3"/>
        <end position="247"/>
    </location>
</feature>
<dbReference type="Gene3D" id="3.30.420.40">
    <property type="match status" value="2"/>
</dbReference>
<accession>A0A927LXR3</accession>
<keyword evidence="6 9" id="KW-0067">ATP-binding</keyword>
<dbReference type="EC" id="2.7.1.17" evidence="9"/>
<evidence type="ECO:0000256" key="5">
    <source>
        <dbReference type="ARBA" id="ARBA00022777"/>
    </source>
</evidence>
<keyword evidence="4 9" id="KW-0547">Nucleotide-binding</keyword>
<evidence type="ECO:0000256" key="7">
    <source>
        <dbReference type="ARBA" id="ARBA00023277"/>
    </source>
</evidence>
<dbReference type="InterPro" id="IPR018483">
    <property type="entry name" value="Carb_kinase_FGGY_CS"/>
</dbReference>
<dbReference type="Proteomes" id="UP000649753">
    <property type="component" value="Unassembled WGS sequence"/>
</dbReference>
<organism evidence="12 13">
    <name type="scientific">Plantactinospora soyae</name>
    <dbReference type="NCBI Taxonomy" id="1544732"/>
    <lineage>
        <taxon>Bacteria</taxon>
        <taxon>Bacillati</taxon>
        <taxon>Actinomycetota</taxon>
        <taxon>Actinomycetes</taxon>
        <taxon>Micromonosporales</taxon>
        <taxon>Micromonosporaceae</taxon>
        <taxon>Plantactinospora</taxon>
    </lineage>
</organism>
<dbReference type="InterPro" id="IPR050406">
    <property type="entry name" value="FGGY_Carb_Kinase"/>
</dbReference>
<dbReference type="InterPro" id="IPR018484">
    <property type="entry name" value="FGGY_N"/>
</dbReference>
<evidence type="ECO:0000313" key="12">
    <source>
        <dbReference type="EMBL" id="MBE1484447.1"/>
    </source>
</evidence>
<evidence type="ECO:0000313" key="13">
    <source>
        <dbReference type="Proteomes" id="UP000649753"/>
    </source>
</evidence>
<evidence type="ECO:0000256" key="4">
    <source>
        <dbReference type="ARBA" id="ARBA00022741"/>
    </source>
</evidence>
<dbReference type="AlphaFoldDB" id="A0A927LXR3"/>
<dbReference type="SUPFAM" id="SSF53067">
    <property type="entry name" value="Actin-like ATPase domain"/>
    <property type="match status" value="2"/>
</dbReference>
<dbReference type="Pfam" id="PF00370">
    <property type="entry name" value="FGGY_N"/>
    <property type="match status" value="1"/>
</dbReference>
<evidence type="ECO:0000256" key="6">
    <source>
        <dbReference type="ARBA" id="ARBA00022840"/>
    </source>
</evidence>
<dbReference type="NCBIfam" id="TIGR01312">
    <property type="entry name" value="XylB"/>
    <property type="match status" value="1"/>
</dbReference>
<dbReference type="PROSITE" id="PS00445">
    <property type="entry name" value="FGGY_KINASES_2"/>
    <property type="match status" value="1"/>
</dbReference>
<feature type="domain" description="Carbohydrate kinase FGGY C-terminal" evidence="11">
    <location>
        <begin position="257"/>
        <end position="447"/>
    </location>
</feature>
<dbReference type="CDD" id="cd07805">
    <property type="entry name" value="ASKHA_NBD_FGGY_CvXK-like"/>
    <property type="match status" value="1"/>
</dbReference>
<protein>
    <recommendedName>
        <fullName evidence="9">Xylulose kinase</fullName>
        <shortName evidence="9">Xylulokinase</shortName>
        <ecNumber evidence="9">2.7.1.17</ecNumber>
    </recommendedName>
</protein>
<keyword evidence="2 9" id="KW-0859">Xylose metabolism</keyword>
<evidence type="ECO:0000256" key="2">
    <source>
        <dbReference type="ARBA" id="ARBA00022629"/>
    </source>
</evidence>
<dbReference type="PIRSF" id="PIRSF000538">
    <property type="entry name" value="GlpK"/>
    <property type="match status" value="1"/>
</dbReference>
<proteinExistence type="inferred from homology"/>
<reference evidence="12" key="1">
    <citation type="submission" date="2020-10" db="EMBL/GenBank/DDBJ databases">
        <title>Sequencing the genomes of 1000 actinobacteria strains.</title>
        <authorList>
            <person name="Klenk H.-P."/>
        </authorList>
    </citation>
    <scope>NUCLEOTIDE SEQUENCE</scope>
    <source>
        <strain evidence="12">DSM 46832</strain>
    </source>
</reference>
<evidence type="ECO:0000259" key="11">
    <source>
        <dbReference type="Pfam" id="PF02782"/>
    </source>
</evidence>
<dbReference type="InterPro" id="IPR018485">
    <property type="entry name" value="FGGY_C"/>
</dbReference>
<dbReference type="GO" id="GO:0005524">
    <property type="term" value="F:ATP binding"/>
    <property type="evidence" value="ECO:0007669"/>
    <property type="project" value="UniProtKB-KW"/>
</dbReference>
<name>A0A927LXR3_9ACTN</name>
<evidence type="ECO:0000256" key="3">
    <source>
        <dbReference type="ARBA" id="ARBA00022679"/>
    </source>
</evidence>
<dbReference type="GO" id="GO:0004856">
    <property type="term" value="F:D-xylulokinase activity"/>
    <property type="evidence" value="ECO:0007669"/>
    <property type="project" value="UniProtKB-EC"/>
</dbReference>
<dbReference type="InterPro" id="IPR000577">
    <property type="entry name" value="Carb_kinase_FGGY"/>
</dbReference>
<dbReference type="InterPro" id="IPR043129">
    <property type="entry name" value="ATPase_NBD"/>
</dbReference>
<keyword evidence="7 9" id="KW-0119">Carbohydrate metabolism</keyword>
<comment type="catalytic activity">
    <reaction evidence="9">
        <text>D-xylulose + ATP = D-xylulose 5-phosphate + ADP + H(+)</text>
        <dbReference type="Rhea" id="RHEA:10964"/>
        <dbReference type="ChEBI" id="CHEBI:15378"/>
        <dbReference type="ChEBI" id="CHEBI:17140"/>
        <dbReference type="ChEBI" id="CHEBI:30616"/>
        <dbReference type="ChEBI" id="CHEBI:57737"/>
        <dbReference type="ChEBI" id="CHEBI:456216"/>
        <dbReference type="EC" id="2.7.1.17"/>
    </reaction>
</comment>
<dbReference type="PANTHER" id="PTHR43095:SF5">
    <property type="entry name" value="XYLULOSE KINASE"/>
    <property type="match status" value="1"/>
</dbReference>
<dbReference type="GO" id="GO:0042732">
    <property type="term" value="P:D-xylose metabolic process"/>
    <property type="evidence" value="ECO:0007669"/>
    <property type="project" value="UniProtKB-KW"/>
</dbReference>
<evidence type="ECO:0000256" key="1">
    <source>
        <dbReference type="ARBA" id="ARBA00009156"/>
    </source>
</evidence>
<dbReference type="PANTHER" id="PTHR43095">
    <property type="entry name" value="SUGAR KINASE"/>
    <property type="match status" value="1"/>
</dbReference>
<comment type="similarity">
    <text evidence="1 8">Belongs to the FGGY kinase family.</text>
</comment>
<sequence length="505" mass="53695">MTMLIAHDLGTTGNKASLHSDNGALIGSVTVTYPTRFAPGGIAEQDPEDWWRALTEATRELLARHDVDAADVRGLAISGQMMGAVLLDAAYRPVRPAIIWADTRSGEQADQLVGRIGAERAYKLLGHRLNPTYSITKVMWVRDREPEVFAKVRHVCLAKDYAVYRLTGRLATDPSDASSTNAYDQERGTWSDVVLGAAGLDPALLPEIVPATAVVGTLTSAAAGATGLRAGTPIVMGGGDGPLAAVGAGVVSPADGAYCYLGSSSWVSVAAPRPLHDPAMRTMTFDHVVPGHYVPTATMQAGGASLEWIADVLEPGEAGDRFGRLVEAAETADASSDGLYFLPHLLGERSPYWNPDAAGAFVGIRRHHDRPHLVRAVLEGVAFNLLTCVDAFREHGAPVDRVDAIGGGAASDVWLRILADVWGCPVRRRSIVEEANSLGAAVTAAVGLGLVDDFGVARELSEVTAEFTPDPERHAAYRERHAVFLDAYRRLEPWFEGRGGGGGTR</sequence>
<keyword evidence="5 8" id="KW-0418">Kinase</keyword>
<keyword evidence="13" id="KW-1185">Reference proteome</keyword>